<dbReference type="InterPro" id="IPR013736">
    <property type="entry name" value="Xaa-Pro_dipept_C"/>
</dbReference>
<protein>
    <recommendedName>
        <fullName evidence="1">Xaa-Pro dipeptidyl-peptidase C-terminal domain-containing protein</fullName>
    </recommendedName>
</protein>
<sequence length="233" mass="25322">MQPERLYLNSLGKLTAAKSTFTVGENFILEAPTFGLCSNTVETVTIGVAALLPLPCLQNNNMSNVPAAVFNSETMPSDYYLNGPMQADLWVSSSSKDMGLVVRLADVDPKTGNAKNLSTGILTASLRKVDEKRSRYVNGVMIQPWQTFKYSDMQPLEKNKPVLMQIEILPTAAVIPKGHHLQVSVVASDIWKGVAPITTSLSSSLNGSISIYSNSQYPSSIVLPKVPNQYLSQ</sequence>
<evidence type="ECO:0000313" key="2">
    <source>
        <dbReference type="EMBL" id="NNH27105.1"/>
    </source>
</evidence>
<reference evidence="2 3" key="1">
    <citation type="submission" date="2020-04" db="EMBL/GenBank/DDBJ databases">
        <title>Acinetobacter Taxon 24.</title>
        <authorList>
            <person name="Nemec A."/>
            <person name="Radolfova-Krizova L."/>
            <person name="Higgins P.G."/>
            <person name="Spanelova P."/>
        </authorList>
    </citation>
    <scope>NUCLEOTIDE SEQUENCE [LARGE SCALE GENOMIC DNA]</scope>
    <source>
        <strain evidence="2 3">ANC 5084</strain>
    </source>
</reference>
<dbReference type="SUPFAM" id="SSF49785">
    <property type="entry name" value="Galactose-binding domain-like"/>
    <property type="match status" value="1"/>
</dbReference>
<evidence type="ECO:0000313" key="3">
    <source>
        <dbReference type="Proteomes" id="UP000555322"/>
    </source>
</evidence>
<proteinExistence type="predicted"/>
<accession>A0ABX1UV37</accession>
<feature type="domain" description="Xaa-Pro dipeptidyl-peptidase C-terminal" evidence="1">
    <location>
        <begin position="4"/>
        <end position="222"/>
    </location>
</feature>
<gene>
    <name evidence="2" type="ORF">HLH15_11730</name>
</gene>
<dbReference type="Proteomes" id="UP000555322">
    <property type="component" value="Unassembled WGS sequence"/>
</dbReference>
<organism evidence="2 3">
    <name type="scientific">Acinetobacter terrestris</name>
    <dbReference type="NCBI Taxonomy" id="2529843"/>
    <lineage>
        <taxon>Bacteria</taxon>
        <taxon>Pseudomonadati</taxon>
        <taxon>Pseudomonadota</taxon>
        <taxon>Gammaproteobacteria</taxon>
        <taxon>Moraxellales</taxon>
        <taxon>Moraxellaceae</taxon>
        <taxon>Acinetobacter</taxon>
        <taxon>Acinetobacter Taxon 24</taxon>
    </lineage>
</organism>
<name>A0ABX1UV37_9GAMM</name>
<comment type="caution">
    <text evidence="2">The sequence shown here is derived from an EMBL/GenBank/DDBJ whole genome shotgun (WGS) entry which is preliminary data.</text>
</comment>
<dbReference type="Gene3D" id="2.60.120.260">
    <property type="entry name" value="Galactose-binding domain-like"/>
    <property type="match status" value="1"/>
</dbReference>
<evidence type="ECO:0000259" key="1">
    <source>
        <dbReference type="SMART" id="SM00939"/>
    </source>
</evidence>
<dbReference type="RefSeq" id="WP_171536768.1">
    <property type="nucleotide sequence ID" value="NZ_JABERJ010000029.1"/>
</dbReference>
<dbReference type="InterPro" id="IPR008979">
    <property type="entry name" value="Galactose-bd-like_sf"/>
</dbReference>
<dbReference type="EMBL" id="JABERJ010000029">
    <property type="protein sequence ID" value="NNH27105.1"/>
    <property type="molecule type" value="Genomic_DNA"/>
</dbReference>
<dbReference type="Pfam" id="PF08530">
    <property type="entry name" value="PepX_C"/>
    <property type="match status" value="1"/>
</dbReference>
<keyword evidence="3" id="KW-1185">Reference proteome</keyword>
<dbReference type="SMART" id="SM00939">
    <property type="entry name" value="PepX_C"/>
    <property type="match status" value="1"/>
</dbReference>